<dbReference type="Pfam" id="PF03732">
    <property type="entry name" value="Retrotrans_gag"/>
    <property type="match status" value="1"/>
</dbReference>
<dbReference type="CDD" id="cd00303">
    <property type="entry name" value="retropepsin_like"/>
    <property type="match status" value="1"/>
</dbReference>
<proteinExistence type="predicted"/>
<evidence type="ECO:0000259" key="1">
    <source>
        <dbReference type="Pfam" id="PF03732"/>
    </source>
</evidence>
<dbReference type="InterPro" id="IPR005162">
    <property type="entry name" value="Retrotrans_gag_dom"/>
</dbReference>
<protein>
    <recommendedName>
        <fullName evidence="1">Retrotransposon gag domain-containing protein</fullName>
    </recommendedName>
</protein>
<evidence type="ECO:0000313" key="3">
    <source>
        <dbReference type="Proteomes" id="UP000288805"/>
    </source>
</evidence>
<dbReference type="SUPFAM" id="SSF50630">
    <property type="entry name" value="Acid proteases"/>
    <property type="match status" value="1"/>
</dbReference>
<evidence type="ECO:0000313" key="2">
    <source>
        <dbReference type="EMBL" id="RVW33005.1"/>
    </source>
</evidence>
<dbReference type="Pfam" id="PF13975">
    <property type="entry name" value="gag-asp_proteas"/>
    <property type="match status" value="1"/>
</dbReference>
<dbReference type="PANTHER" id="PTHR12917">
    <property type="entry name" value="ASPARTYL PROTEASE DDI-RELATED"/>
    <property type="match status" value="1"/>
</dbReference>
<reference evidence="2 3" key="1">
    <citation type="journal article" date="2018" name="PLoS Genet.">
        <title>Population sequencing reveals clonal diversity and ancestral inbreeding in the grapevine cultivar Chardonnay.</title>
        <authorList>
            <person name="Roach M.J."/>
            <person name="Johnson D.L."/>
            <person name="Bohlmann J."/>
            <person name="van Vuuren H.J."/>
            <person name="Jones S.J."/>
            <person name="Pretorius I.S."/>
            <person name="Schmidt S.A."/>
            <person name="Borneman A.R."/>
        </authorList>
    </citation>
    <scope>NUCLEOTIDE SEQUENCE [LARGE SCALE GENOMIC DNA]</scope>
    <source>
        <strain evidence="3">cv. Chardonnay</strain>
        <tissue evidence="2">Leaf</tissue>
    </source>
</reference>
<dbReference type="PANTHER" id="PTHR12917:SF18">
    <property type="entry name" value="DNA DAMAGE-INDUCIBLE PROTEIN 1-LIKE"/>
    <property type="match status" value="1"/>
</dbReference>
<dbReference type="EMBL" id="QGNW01001697">
    <property type="protein sequence ID" value="RVW33005.1"/>
    <property type="molecule type" value="Genomic_DNA"/>
</dbReference>
<dbReference type="AlphaFoldDB" id="A0A438DC22"/>
<sequence length="168" mass="19019">MPLREKSEAIIPEDVAYLARKNLKRLKHTGSIREYVKEFSTLMLEIPNMAEEELLFNFMDNLQSWAEQELRRRGVQDLATAMARDCPKRKALNAMIEEKEQEGDAKMGSLQLLNALKAKPMPKTPQSKGLMYVEALVNGKATKALVDTGATHNFVSEDKARRLELQAS</sequence>
<feature type="domain" description="Retrotransposon gag" evidence="1">
    <location>
        <begin position="13"/>
        <end position="62"/>
    </location>
</feature>
<accession>A0A438DC22</accession>
<dbReference type="Gene3D" id="2.40.70.10">
    <property type="entry name" value="Acid Proteases"/>
    <property type="match status" value="1"/>
</dbReference>
<gene>
    <name evidence="2" type="ORF">CK203_107568</name>
</gene>
<comment type="caution">
    <text evidence="2">The sequence shown here is derived from an EMBL/GenBank/DDBJ whole genome shotgun (WGS) entry which is preliminary data.</text>
</comment>
<name>A0A438DC22_VITVI</name>
<organism evidence="2 3">
    <name type="scientific">Vitis vinifera</name>
    <name type="common">Grape</name>
    <dbReference type="NCBI Taxonomy" id="29760"/>
    <lineage>
        <taxon>Eukaryota</taxon>
        <taxon>Viridiplantae</taxon>
        <taxon>Streptophyta</taxon>
        <taxon>Embryophyta</taxon>
        <taxon>Tracheophyta</taxon>
        <taxon>Spermatophyta</taxon>
        <taxon>Magnoliopsida</taxon>
        <taxon>eudicotyledons</taxon>
        <taxon>Gunneridae</taxon>
        <taxon>Pentapetalae</taxon>
        <taxon>rosids</taxon>
        <taxon>Vitales</taxon>
        <taxon>Vitaceae</taxon>
        <taxon>Viteae</taxon>
        <taxon>Vitis</taxon>
    </lineage>
</organism>
<dbReference type="Proteomes" id="UP000288805">
    <property type="component" value="Unassembled WGS sequence"/>
</dbReference>
<dbReference type="InterPro" id="IPR021109">
    <property type="entry name" value="Peptidase_aspartic_dom_sf"/>
</dbReference>